<dbReference type="RefSeq" id="XP_028653638.1">
    <property type="nucleotide sequence ID" value="XM_028797805.2"/>
</dbReference>
<dbReference type="SMART" id="SM00365">
    <property type="entry name" value="LRR_SD22"/>
    <property type="match status" value="8"/>
</dbReference>
<reference evidence="5" key="2">
    <citation type="submission" date="2025-08" db="UniProtKB">
        <authorList>
            <consortium name="Ensembl"/>
        </authorList>
    </citation>
    <scope>IDENTIFICATION</scope>
</reference>
<accession>A0A8C4RME1</accession>
<dbReference type="SMART" id="SM00364">
    <property type="entry name" value="LRR_BAC"/>
    <property type="match status" value="5"/>
</dbReference>
<dbReference type="InterPro" id="IPR026906">
    <property type="entry name" value="LRR_5"/>
</dbReference>
<feature type="signal peptide" evidence="4">
    <location>
        <begin position="1"/>
        <end position="20"/>
    </location>
</feature>
<keyword evidence="2" id="KW-0677">Repeat</keyword>
<organism evidence="5 6">
    <name type="scientific">Erpetoichthys calabaricus</name>
    <name type="common">Rope fish</name>
    <name type="synonym">Calamoichthys calabaricus</name>
    <dbReference type="NCBI Taxonomy" id="27687"/>
    <lineage>
        <taxon>Eukaryota</taxon>
        <taxon>Metazoa</taxon>
        <taxon>Chordata</taxon>
        <taxon>Craniata</taxon>
        <taxon>Vertebrata</taxon>
        <taxon>Euteleostomi</taxon>
        <taxon>Actinopterygii</taxon>
        <taxon>Polypteriformes</taxon>
        <taxon>Polypteridae</taxon>
        <taxon>Erpetoichthys</taxon>
    </lineage>
</organism>
<dbReference type="SMART" id="SM00369">
    <property type="entry name" value="LRR_TYP"/>
    <property type="match status" value="12"/>
</dbReference>
<evidence type="ECO:0000313" key="5">
    <source>
        <dbReference type="Ensembl" id="ENSECRP00000004261.1"/>
    </source>
</evidence>
<reference evidence="5" key="3">
    <citation type="submission" date="2025-09" db="UniProtKB">
        <authorList>
            <consortium name="Ensembl"/>
        </authorList>
    </citation>
    <scope>IDENTIFICATION</scope>
</reference>
<feature type="compositionally biased region" description="Acidic residues" evidence="3">
    <location>
        <begin position="499"/>
        <end position="509"/>
    </location>
</feature>
<dbReference type="Pfam" id="PF13855">
    <property type="entry name" value="LRR_8"/>
    <property type="match status" value="5"/>
</dbReference>
<name>A0A8C4RME1_ERPCA</name>
<dbReference type="PROSITE" id="PS51450">
    <property type="entry name" value="LRR"/>
    <property type="match status" value="3"/>
</dbReference>
<dbReference type="PANTHER" id="PTHR45712:SF1">
    <property type="entry name" value="NEPHROCAN"/>
    <property type="match status" value="1"/>
</dbReference>
<keyword evidence="4" id="KW-0732">Signal</keyword>
<dbReference type="InterPro" id="IPR032675">
    <property type="entry name" value="LRR_dom_sf"/>
</dbReference>
<dbReference type="Proteomes" id="UP000694620">
    <property type="component" value="Chromosome 3"/>
</dbReference>
<keyword evidence="1" id="KW-0433">Leucine-rich repeat</keyword>
<feature type="compositionally biased region" description="Basic and acidic residues" evidence="3">
    <location>
        <begin position="479"/>
        <end position="498"/>
    </location>
</feature>
<evidence type="ECO:0000256" key="3">
    <source>
        <dbReference type="SAM" id="MobiDB-lite"/>
    </source>
</evidence>
<gene>
    <name evidence="5" type="primary">LOC114648655</name>
</gene>
<dbReference type="InterPro" id="IPR001611">
    <property type="entry name" value="Leu-rich_rpt"/>
</dbReference>
<evidence type="ECO:0000256" key="1">
    <source>
        <dbReference type="ARBA" id="ARBA00022614"/>
    </source>
</evidence>
<dbReference type="GeneID" id="114648655"/>
<dbReference type="OrthoDB" id="2020019at2759"/>
<dbReference type="GO" id="GO:0005615">
    <property type="term" value="C:extracellular space"/>
    <property type="evidence" value="ECO:0007669"/>
    <property type="project" value="TreeGrafter"/>
</dbReference>
<evidence type="ECO:0000256" key="4">
    <source>
        <dbReference type="SAM" id="SignalP"/>
    </source>
</evidence>
<protein>
    <submittedName>
        <fullName evidence="5">Nephrocan-like</fullName>
    </submittedName>
</protein>
<keyword evidence="6" id="KW-1185">Reference proteome</keyword>
<dbReference type="AlphaFoldDB" id="A0A8C4RME1"/>
<dbReference type="Gene3D" id="3.80.10.10">
    <property type="entry name" value="Ribonuclease Inhibitor"/>
    <property type="match status" value="5"/>
</dbReference>
<dbReference type="Pfam" id="PF13306">
    <property type="entry name" value="LRR_5"/>
    <property type="match status" value="1"/>
</dbReference>
<dbReference type="InterPro" id="IPR050333">
    <property type="entry name" value="SLRP"/>
</dbReference>
<evidence type="ECO:0000313" key="6">
    <source>
        <dbReference type="Proteomes" id="UP000694620"/>
    </source>
</evidence>
<dbReference type="Ensembl" id="ENSECRT00000004328.1">
    <property type="protein sequence ID" value="ENSECRP00000004261.1"/>
    <property type="gene ID" value="ENSECRG00000002901.1"/>
</dbReference>
<dbReference type="GO" id="GO:0007155">
    <property type="term" value="P:cell adhesion"/>
    <property type="evidence" value="ECO:0007669"/>
    <property type="project" value="UniProtKB-KW"/>
</dbReference>
<sequence length="509" mass="56970">MQYFVGFVSILLLFPQRSRNEALCPKRCVCDSTKSVQCYSISAVPLGIPLDVRKLNLGHNNIKELKKSGYAGLEALEEIILSSCGIEAIESNTFKSQCNLKVLDLVKNKLKHVPRALPQSLEILKLGNNRIQVLHDSHLEGLKKLRVLDLQNNLLSIIRPSSLSSLVRLEVLYLNGNNIESISGPFRLPRLSRLNLENNKLSFIQSNAFNFLHTIQVLSLSGNQLVKVPQDLPPTLLSLNLDQNQIRGLKGRDINHLKMLSHLSLSYNRLSSIECDLSLPNLTILQLSGNQIKIIPCKLPAGLEKLDCSHNLIQEVTISGLSGLGQLKHLFLENNVIHHIEAGALKNCVKLTDLALEQNRLTAIPLGLPETLVRLDLKGNNIAFISEEEVKNLQKLQMLNLRNNSLSSLSKAAVDLLSRLRRVYLDGNPWNCSCDLLKVERLLLARQVEIPSGLCSEASRSQQEYKKISVTPLTGCQDDMEKTAEGGKDERKMDKDNEPIETEDYYDYD</sequence>
<feature type="region of interest" description="Disordered" evidence="3">
    <location>
        <begin position="476"/>
        <end position="509"/>
    </location>
</feature>
<dbReference type="GO" id="GO:0016020">
    <property type="term" value="C:membrane"/>
    <property type="evidence" value="ECO:0007669"/>
    <property type="project" value="UniProtKB-SubCell"/>
</dbReference>
<dbReference type="SUPFAM" id="SSF52058">
    <property type="entry name" value="L domain-like"/>
    <property type="match status" value="2"/>
</dbReference>
<dbReference type="GeneTree" id="ENSGT00940000162914"/>
<reference evidence="5" key="1">
    <citation type="submission" date="2021-06" db="EMBL/GenBank/DDBJ databases">
        <authorList>
            <consortium name="Wellcome Sanger Institute Data Sharing"/>
        </authorList>
    </citation>
    <scope>NUCLEOTIDE SEQUENCE [LARGE SCALE GENOMIC DNA]</scope>
</reference>
<dbReference type="InterPro" id="IPR003591">
    <property type="entry name" value="Leu-rich_rpt_typical-subtyp"/>
</dbReference>
<evidence type="ECO:0000256" key="2">
    <source>
        <dbReference type="ARBA" id="ARBA00022737"/>
    </source>
</evidence>
<feature type="chain" id="PRO_5034854242" evidence="4">
    <location>
        <begin position="21"/>
        <end position="509"/>
    </location>
</feature>
<dbReference type="PANTHER" id="PTHR45712">
    <property type="entry name" value="AGAP008170-PA"/>
    <property type="match status" value="1"/>
</dbReference>
<proteinExistence type="predicted"/>